<evidence type="ECO:0000313" key="1">
    <source>
        <dbReference type="EMBL" id="KAH6649047.1"/>
    </source>
</evidence>
<dbReference type="OrthoDB" id="4144003at2759"/>
<reference evidence="1" key="1">
    <citation type="journal article" date="2021" name="Nat. Commun.">
        <title>Genetic determinants of endophytism in the Arabidopsis root mycobiome.</title>
        <authorList>
            <person name="Mesny F."/>
            <person name="Miyauchi S."/>
            <person name="Thiergart T."/>
            <person name="Pickel B."/>
            <person name="Atanasova L."/>
            <person name="Karlsson M."/>
            <person name="Huettel B."/>
            <person name="Barry K.W."/>
            <person name="Haridas S."/>
            <person name="Chen C."/>
            <person name="Bauer D."/>
            <person name="Andreopoulos W."/>
            <person name="Pangilinan J."/>
            <person name="LaButti K."/>
            <person name="Riley R."/>
            <person name="Lipzen A."/>
            <person name="Clum A."/>
            <person name="Drula E."/>
            <person name="Henrissat B."/>
            <person name="Kohler A."/>
            <person name="Grigoriev I.V."/>
            <person name="Martin F.M."/>
            <person name="Hacquard S."/>
        </authorList>
    </citation>
    <scope>NUCLEOTIDE SEQUENCE</scope>
    <source>
        <strain evidence="1">MPI-SDFR-AT-0073</strain>
    </source>
</reference>
<name>A0A9P8UFN2_9PEZI</name>
<dbReference type="RefSeq" id="XP_045955554.1">
    <property type="nucleotide sequence ID" value="XM_046103580.1"/>
</dbReference>
<keyword evidence="2" id="KW-1185">Reference proteome</keyword>
<sequence length="512" mass="58427">MVASPVSDYSNSSSTMSSAEADFLFINKEPSSLFLSRSSAVENSQILMHIHQRRRNGQKPQKWTKFASHLSVKAETQKQIDPNRTGLFRLYPRNNATDPFYCTVAATDAGIHSLLDHAFTHATIPTFLAEAYASPAVVQRRSRMRHVRTLSARKRQCVDNPALMYSTLAYGSSCLGWVTGQLDKKKSPEYFMDRALAEVRMQFSEIVSRADTWSLLTVYALAITELWIGLPNIWRRCPDRQAAILQTDVSCALRASRTHLKALLRMIEHAGGWSAVDSYIRESAILADKYLSFTEATRPLTNYRAWDPGPMGGCIERTLVTPRFKDDRLGESLLQVSMCLELRSVVEEVIGYVQFAEESWSSPVQMTEMQRETESWLFLRLQALIFRLQCLENLVGIEECIRIIMTVFLLETTQYYGSWLCSLMTIQRAHSQLLEIYAVADQDFAFWFFCTVAMSHEPSREREWGAKNLAALRSNMCLELSEAAFAAKMETYLYIPRMQGAQLRDTVKRLKK</sequence>
<dbReference type="PANTHER" id="PTHR37540:SF5">
    <property type="entry name" value="TRANSCRIPTION FACTOR DOMAIN-CONTAINING PROTEIN"/>
    <property type="match status" value="1"/>
</dbReference>
<comment type="caution">
    <text evidence="1">The sequence shown here is derived from an EMBL/GenBank/DDBJ whole genome shotgun (WGS) entry which is preliminary data.</text>
</comment>
<evidence type="ECO:0000313" key="2">
    <source>
        <dbReference type="Proteomes" id="UP000758603"/>
    </source>
</evidence>
<dbReference type="EMBL" id="JAGPXC010000007">
    <property type="protein sequence ID" value="KAH6649047.1"/>
    <property type="molecule type" value="Genomic_DNA"/>
</dbReference>
<dbReference type="GeneID" id="70132472"/>
<proteinExistence type="predicted"/>
<accession>A0A9P8UFN2</accession>
<dbReference type="AlphaFoldDB" id="A0A9P8UFN2"/>
<dbReference type="PANTHER" id="PTHR37540">
    <property type="entry name" value="TRANSCRIPTION FACTOR (ACR-2), PUTATIVE-RELATED-RELATED"/>
    <property type="match status" value="1"/>
</dbReference>
<organism evidence="1 2">
    <name type="scientific">Truncatella angustata</name>
    <dbReference type="NCBI Taxonomy" id="152316"/>
    <lineage>
        <taxon>Eukaryota</taxon>
        <taxon>Fungi</taxon>
        <taxon>Dikarya</taxon>
        <taxon>Ascomycota</taxon>
        <taxon>Pezizomycotina</taxon>
        <taxon>Sordariomycetes</taxon>
        <taxon>Xylariomycetidae</taxon>
        <taxon>Amphisphaeriales</taxon>
        <taxon>Sporocadaceae</taxon>
        <taxon>Truncatella</taxon>
    </lineage>
</organism>
<dbReference type="Proteomes" id="UP000758603">
    <property type="component" value="Unassembled WGS sequence"/>
</dbReference>
<protein>
    <submittedName>
        <fullName evidence="1">Uncharacterized protein</fullName>
    </submittedName>
</protein>
<gene>
    <name evidence="1" type="ORF">BKA67DRAFT_576633</name>
</gene>